<evidence type="ECO:0000313" key="1">
    <source>
        <dbReference type="EMBL" id="TFU05647.1"/>
    </source>
</evidence>
<keyword evidence="2" id="KW-1185">Reference proteome</keyword>
<dbReference type="RefSeq" id="WP_135244372.1">
    <property type="nucleotide sequence ID" value="NZ_SIHO01000001.1"/>
</dbReference>
<protein>
    <submittedName>
        <fullName evidence="1">Uncharacterized protein</fullName>
    </submittedName>
</protein>
<comment type="caution">
    <text evidence="1">The sequence shown here is derived from an EMBL/GenBank/DDBJ whole genome shotgun (WGS) entry which is preliminary data.</text>
</comment>
<dbReference type="AlphaFoldDB" id="A0A4Y9EPV2"/>
<sequence length="129" mass="13555">MNALLIDSLLRHWKPLAAGVLAIAALVWFNHAAEQRGALAERQIWQARAARAAAAAIAQAQTRTAQREAALVAASERARRYADARKPIAQEVIRYVQSPAAATACPDAVGVHIGQASIDAANAAVAAAR</sequence>
<proteinExistence type="predicted"/>
<evidence type="ECO:0000313" key="2">
    <source>
        <dbReference type="Proteomes" id="UP000297737"/>
    </source>
</evidence>
<dbReference type="EMBL" id="SIHO01000001">
    <property type="protein sequence ID" value="TFU05647.1"/>
    <property type="molecule type" value="Genomic_DNA"/>
</dbReference>
<reference evidence="1 2" key="1">
    <citation type="submission" date="2019-02" db="EMBL/GenBank/DDBJ databases">
        <title>Polymorphobacter sp. isolated from the lake at the Tibet of China.</title>
        <authorList>
            <person name="Li A."/>
        </authorList>
    </citation>
    <scope>NUCLEOTIDE SEQUENCE [LARGE SCALE GENOMIC DNA]</scope>
    <source>
        <strain evidence="1 2">DJ1R-1</strain>
    </source>
</reference>
<gene>
    <name evidence="1" type="ORF">EUV02_01025</name>
</gene>
<dbReference type="Proteomes" id="UP000297737">
    <property type="component" value="Unassembled WGS sequence"/>
</dbReference>
<name>A0A4Y9EPV2_9SPHN</name>
<organism evidence="1 2">
    <name type="scientific">Glacieibacterium arshaanense</name>
    <dbReference type="NCBI Taxonomy" id="2511025"/>
    <lineage>
        <taxon>Bacteria</taxon>
        <taxon>Pseudomonadati</taxon>
        <taxon>Pseudomonadota</taxon>
        <taxon>Alphaproteobacteria</taxon>
        <taxon>Sphingomonadales</taxon>
        <taxon>Sphingosinicellaceae</taxon>
        <taxon>Glacieibacterium</taxon>
    </lineage>
</organism>
<accession>A0A4Y9EPV2</accession>